<evidence type="ECO:0000313" key="2">
    <source>
        <dbReference type="Proteomes" id="UP000036458"/>
    </source>
</evidence>
<keyword evidence="2" id="KW-1185">Reference proteome</keyword>
<dbReference type="Pfam" id="PF00302">
    <property type="entry name" value="CAT"/>
    <property type="match status" value="1"/>
</dbReference>
<dbReference type="SUPFAM" id="SSF52777">
    <property type="entry name" value="CoA-dependent acyltransferases"/>
    <property type="match status" value="1"/>
</dbReference>
<organism evidence="1 2">
    <name type="scientific">Rufibacter radiotolerans</name>
    <dbReference type="NCBI Taxonomy" id="1379910"/>
    <lineage>
        <taxon>Bacteria</taxon>
        <taxon>Pseudomonadati</taxon>
        <taxon>Bacteroidota</taxon>
        <taxon>Cytophagia</taxon>
        <taxon>Cytophagales</taxon>
        <taxon>Hymenobacteraceae</taxon>
        <taxon>Rufibacter</taxon>
    </lineage>
</organism>
<dbReference type="PANTHER" id="PTHR38474:SF1">
    <property type="entry name" value="SLR0299 PROTEIN"/>
    <property type="match status" value="1"/>
</dbReference>
<dbReference type="InterPro" id="IPR001707">
    <property type="entry name" value="Cmp_AcTrfase"/>
</dbReference>
<gene>
    <name evidence="1" type="ORF">TH63_04080</name>
</gene>
<sequence length="218" mass="25013">MTTKYPKTIIPLEGWEREEQFRFFQPFTQPFFNVHTEIDISPLYHYCKREGLSVFLAYLFVTRQAACATPNFLLRIEEGQIVQYAGLDLSTTVLKNDQTIAFVHLPHQDSLLDFCNQARDIIAEVQDKKGLFHGYQGNDNLHLTTLPWFTFKGMEHAFSANPADAGIPKFAFGKLVQHEDQITLPLSIAVHHALADGYHIHLLLEHMNAYISAFEFLD</sequence>
<dbReference type="GO" id="GO:0008811">
    <property type="term" value="F:chloramphenicol O-acetyltransferase activity"/>
    <property type="evidence" value="ECO:0007669"/>
    <property type="project" value="InterPro"/>
</dbReference>
<dbReference type="PATRIC" id="fig|1379910.4.peg.887"/>
<accession>A0A0H4VHZ8</accession>
<dbReference type="EMBL" id="CP010777">
    <property type="protein sequence ID" value="AKQ44993.1"/>
    <property type="molecule type" value="Genomic_DNA"/>
</dbReference>
<dbReference type="AlphaFoldDB" id="A0A0H4VHZ8"/>
<dbReference type="KEGG" id="ruf:TH63_04080"/>
<name>A0A0H4VHZ8_9BACT</name>
<reference evidence="1 2" key="1">
    <citation type="submission" date="2015-01" db="EMBL/GenBank/DDBJ databases">
        <title>Rufibacter sp./DG31D/ whole genome sequencing.</title>
        <authorList>
            <person name="Kim M.K."/>
            <person name="Srinivasan S."/>
            <person name="Lee J.-J."/>
        </authorList>
    </citation>
    <scope>NUCLEOTIDE SEQUENCE [LARGE SCALE GENOMIC DNA]</scope>
    <source>
        <strain evidence="1 2">DG31D</strain>
    </source>
</reference>
<dbReference type="Proteomes" id="UP000036458">
    <property type="component" value="Chromosome"/>
</dbReference>
<dbReference type="RefSeq" id="WP_048919819.1">
    <property type="nucleotide sequence ID" value="NZ_CP010777.1"/>
</dbReference>
<dbReference type="SMART" id="SM01059">
    <property type="entry name" value="CAT"/>
    <property type="match status" value="1"/>
</dbReference>
<dbReference type="STRING" id="1379910.TH63_04080"/>
<dbReference type="OrthoDB" id="9801766at2"/>
<dbReference type="InterPro" id="IPR023213">
    <property type="entry name" value="CAT-like_dom_sf"/>
</dbReference>
<dbReference type="Gene3D" id="3.30.559.10">
    <property type="entry name" value="Chloramphenicol acetyltransferase-like domain"/>
    <property type="match status" value="1"/>
</dbReference>
<keyword evidence="1" id="KW-0808">Transferase</keyword>
<evidence type="ECO:0000313" key="1">
    <source>
        <dbReference type="EMBL" id="AKQ44993.1"/>
    </source>
</evidence>
<protein>
    <submittedName>
        <fullName evidence="1">Chloramphenicol acetyltransferase</fullName>
    </submittedName>
</protein>
<proteinExistence type="predicted"/>
<dbReference type="PANTHER" id="PTHR38474">
    <property type="entry name" value="SLR0299 PROTEIN"/>
    <property type="match status" value="1"/>
</dbReference>